<protein>
    <submittedName>
        <fullName evidence="1">Uncharacterized protein</fullName>
    </submittedName>
</protein>
<name>A0ABR3JPC2_9AGAR</name>
<accession>A0ABR3JPC2</accession>
<dbReference type="EMBL" id="JASNQZ010000005">
    <property type="protein sequence ID" value="KAL0957307.1"/>
    <property type="molecule type" value="Genomic_DNA"/>
</dbReference>
<evidence type="ECO:0000313" key="2">
    <source>
        <dbReference type="Proteomes" id="UP001556367"/>
    </source>
</evidence>
<organism evidence="1 2">
    <name type="scientific">Hohenbuehelia grisea</name>
    <dbReference type="NCBI Taxonomy" id="104357"/>
    <lineage>
        <taxon>Eukaryota</taxon>
        <taxon>Fungi</taxon>
        <taxon>Dikarya</taxon>
        <taxon>Basidiomycota</taxon>
        <taxon>Agaricomycotina</taxon>
        <taxon>Agaricomycetes</taxon>
        <taxon>Agaricomycetidae</taxon>
        <taxon>Agaricales</taxon>
        <taxon>Pleurotineae</taxon>
        <taxon>Pleurotaceae</taxon>
        <taxon>Hohenbuehelia</taxon>
    </lineage>
</organism>
<sequence length="50" mass="5497">MFRLPPGSDPGTFLLGRPGLYMRERDVVAAVLFFEGNDIHTGFAPSVEES</sequence>
<comment type="caution">
    <text evidence="1">The sequence shown here is derived from an EMBL/GenBank/DDBJ whole genome shotgun (WGS) entry which is preliminary data.</text>
</comment>
<keyword evidence="2" id="KW-1185">Reference proteome</keyword>
<gene>
    <name evidence="1" type="ORF">HGRIS_001117</name>
</gene>
<reference evidence="2" key="1">
    <citation type="submission" date="2024-06" db="EMBL/GenBank/DDBJ databases">
        <title>Multi-omics analyses provide insights into the biosynthesis of the anticancer antibiotic pleurotin in Hohenbuehelia grisea.</title>
        <authorList>
            <person name="Weaver J.A."/>
            <person name="Alberti F."/>
        </authorList>
    </citation>
    <scope>NUCLEOTIDE SEQUENCE [LARGE SCALE GENOMIC DNA]</scope>
    <source>
        <strain evidence="2">T-177</strain>
    </source>
</reference>
<proteinExistence type="predicted"/>
<dbReference type="Proteomes" id="UP001556367">
    <property type="component" value="Unassembled WGS sequence"/>
</dbReference>
<evidence type="ECO:0000313" key="1">
    <source>
        <dbReference type="EMBL" id="KAL0957307.1"/>
    </source>
</evidence>